<dbReference type="InterPro" id="IPR010093">
    <property type="entry name" value="SinI_DNA-bd"/>
</dbReference>
<proteinExistence type="predicted"/>
<evidence type="ECO:0000313" key="3">
    <source>
        <dbReference type="Proteomes" id="UP000251995"/>
    </source>
</evidence>
<dbReference type="SUPFAM" id="SSF46955">
    <property type="entry name" value="Putative DNA-binding domain"/>
    <property type="match status" value="1"/>
</dbReference>
<protein>
    <recommendedName>
        <fullName evidence="1">Helix-turn-helix domain-containing protein</fullName>
    </recommendedName>
</protein>
<keyword evidence="3" id="KW-1185">Reference proteome</keyword>
<organism evidence="2 3">
    <name type="scientific">Acidipropionibacterium virtanenii</name>
    <dbReference type="NCBI Taxonomy" id="2057246"/>
    <lineage>
        <taxon>Bacteria</taxon>
        <taxon>Bacillati</taxon>
        <taxon>Actinomycetota</taxon>
        <taxon>Actinomycetes</taxon>
        <taxon>Propionibacteriales</taxon>
        <taxon>Propionibacteriaceae</taxon>
        <taxon>Acidipropionibacterium</taxon>
    </lineage>
</organism>
<dbReference type="Gene3D" id="1.10.10.10">
    <property type="entry name" value="Winged helix-like DNA-binding domain superfamily/Winged helix DNA-binding domain"/>
    <property type="match status" value="1"/>
</dbReference>
<feature type="domain" description="Helix-turn-helix" evidence="1">
    <location>
        <begin position="77"/>
        <end position="125"/>
    </location>
</feature>
<evidence type="ECO:0000313" key="2">
    <source>
        <dbReference type="EMBL" id="AXE39852.1"/>
    </source>
</evidence>
<dbReference type="AlphaFoldDB" id="A0A344UX54"/>
<dbReference type="OrthoDB" id="26212at2"/>
<dbReference type="EMBL" id="CP025198">
    <property type="protein sequence ID" value="AXE39852.1"/>
    <property type="molecule type" value="Genomic_DNA"/>
</dbReference>
<dbReference type="InterPro" id="IPR041657">
    <property type="entry name" value="HTH_17"/>
</dbReference>
<dbReference type="NCBIfam" id="TIGR01764">
    <property type="entry name" value="excise"/>
    <property type="match status" value="1"/>
</dbReference>
<gene>
    <name evidence="2" type="ORF">JS278_02717</name>
</gene>
<dbReference type="InterPro" id="IPR009061">
    <property type="entry name" value="DNA-bd_dom_put_sf"/>
</dbReference>
<dbReference type="Pfam" id="PF12728">
    <property type="entry name" value="HTH_17"/>
    <property type="match status" value="1"/>
</dbReference>
<sequence length="151" mass="17091">MTTAVQMTRRIDVDEATVQDAKSSVHDADAQQLRLTLEAADGTLHELPLSVERVLHQALSSLAETGSVRIERFPEELTTTTAAELLNVSRPTVTKWAKDGRLASFKVGTHTRFHREDVMTFKKTRDEERRSAFDELRSLDLEHIEEFDDLG</sequence>
<dbReference type="GO" id="GO:0003677">
    <property type="term" value="F:DNA binding"/>
    <property type="evidence" value="ECO:0007669"/>
    <property type="project" value="InterPro"/>
</dbReference>
<accession>A0A344UX54</accession>
<dbReference type="KEGG" id="acij:JS278_02717"/>
<name>A0A344UX54_9ACTN</name>
<dbReference type="RefSeq" id="WP_114045665.1">
    <property type="nucleotide sequence ID" value="NZ_CP025198.1"/>
</dbReference>
<dbReference type="InterPro" id="IPR036388">
    <property type="entry name" value="WH-like_DNA-bd_sf"/>
</dbReference>
<evidence type="ECO:0000259" key="1">
    <source>
        <dbReference type="Pfam" id="PF12728"/>
    </source>
</evidence>
<reference evidence="2 3" key="1">
    <citation type="submission" date="2017-12" db="EMBL/GenBank/DDBJ databases">
        <title>The whole genome sequence of the Acidipropionibacterium virtanenii sp. nov. type strain JS278.</title>
        <authorList>
            <person name="Laine P."/>
            <person name="Deptula P."/>
            <person name="Varmanen P."/>
            <person name="Auvinen P."/>
        </authorList>
    </citation>
    <scope>NUCLEOTIDE SEQUENCE [LARGE SCALE GENOMIC DNA]</scope>
    <source>
        <strain evidence="2 3">JS278</strain>
    </source>
</reference>
<dbReference type="Proteomes" id="UP000251995">
    <property type="component" value="Chromosome"/>
</dbReference>